<evidence type="ECO:0000256" key="2">
    <source>
        <dbReference type="PIRSR" id="PIRSR005962-1"/>
    </source>
</evidence>
<feature type="binding site" evidence="2">
    <location>
        <position position="104"/>
    </location>
    <ligand>
        <name>Mn(2+)</name>
        <dbReference type="ChEBI" id="CHEBI:29035"/>
        <label>2</label>
    </ligand>
</feature>
<dbReference type="Pfam" id="PF07687">
    <property type="entry name" value="M20_dimer"/>
    <property type="match status" value="1"/>
</dbReference>
<dbReference type="GO" id="GO:0019877">
    <property type="term" value="P:diaminopimelate biosynthetic process"/>
    <property type="evidence" value="ECO:0007669"/>
    <property type="project" value="UniProtKB-ARBA"/>
</dbReference>
<dbReference type="GO" id="GO:0050118">
    <property type="term" value="F:N-acetyldiaminopimelate deacetylase activity"/>
    <property type="evidence" value="ECO:0007669"/>
    <property type="project" value="UniProtKB-ARBA"/>
</dbReference>
<dbReference type="Gene3D" id="3.40.630.10">
    <property type="entry name" value="Zn peptidases"/>
    <property type="match status" value="1"/>
</dbReference>
<dbReference type="AlphaFoldDB" id="A0A413FGG0"/>
<evidence type="ECO:0000256" key="1">
    <source>
        <dbReference type="ARBA" id="ARBA00022801"/>
    </source>
</evidence>
<dbReference type="OrthoDB" id="9776731at2"/>
<comment type="cofactor">
    <cofactor evidence="2">
        <name>Mn(2+)</name>
        <dbReference type="ChEBI" id="CHEBI:29035"/>
    </cofactor>
    <text evidence="2">The Mn(2+) ion enhances activity.</text>
</comment>
<dbReference type="InterPro" id="IPR017439">
    <property type="entry name" value="Amidohydrolase"/>
</dbReference>
<dbReference type="InterPro" id="IPR002933">
    <property type="entry name" value="Peptidase_M20"/>
</dbReference>
<feature type="domain" description="Peptidase M20 dimerisation" evidence="3">
    <location>
        <begin position="189"/>
        <end position="280"/>
    </location>
</feature>
<dbReference type="SUPFAM" id="SSF53187">
    <property type="entry name" value="Zn-dependent exopeptidases"/>
    <property type="match status" value="1"/>
</dbReference>
<dbReference type="Pfam" id="PF01546">
    <property type="entry name" value="Peptidase_M20"/>
    <property type="match status" value="1"/>
</dbReference>
<name>A0A413FGG0_9FIRM</name>
<dbReference type="RefSeq" id="WP_007710671.1">
    <property type="nucleotide sequence ID" value="NZ_BAABXR010000001.1"/>
</dbReference>
<evidence type="ECO:0000259" key="3">
    <source>
        <dbReference type="Pfam" id="PF07687"/>
    </source>
</evidence>
<protein>
    <submittedName>
        <fullName evidence="4">Amidohydrolase</fullName>
    </submittedName>
</protein>
<feature type="binding site" evidence="2">
    <location>
        <position position="365"/>
    </location>
    <ligand>
        <name>Mn(2+)</name>
        <dbReference type="ChEBI" id="CHEBI:29035"/>
        <label>2</label>
    </ligand>
</feature>
<reference evidence="4 5" key="1">
    <citation type="submission" date="2018-08" db="EMBL/GenBank/DDBJ databases">
        <title>A genome reference for cultivated species of the human gut microbiota.</title>
        <authorList>
            <person name="Zou Y."/>
            <person name="Xue W."/>
            <person name="Luo G."/>
        </authorList>
    </citation>
    <scope>NUCLEOTIDE SEQUENCE [LARGE SCALE GENOMIC DNA]</scope>
    <source>
        <strain evidence="4 5">AF04-15</strain>
    </source>
</reference>
<dbReference type="NCBIfam" id="TIGR01891">
    <property type="entry name" value="amidohydrolases"/>
    <property type="match status" value="1"/>
</dbReference>
<dbReference type="PIRSF" id="PIRSF005962">
    <property type="entry name" value="Pept_M20D_amidohydro"/>
    <property type="match status" value="1"/>
</dbReference>
<dbReference type="GO" id="GO:0046872">
    <property type="term" value="F:metal ion binding"/>
    <property type="evidence" value="ECO:0007669"/>
    <property type="project" value="UniProtKB-KW"/>
</dbReference>
<dbReference type="InterPro" id="IPR036264">
    <property type="entry name" value="Bact_exopeptidase_dim_dom"/>
</dbReference>
<sequence length="392" mass="43026">MEIHRLIEEIYEEMVGWRRKLHEEPELSFEEHQTAAFIYDKLAEFKLDRVDYVCETAVVALLNGGKGAGKCLAIRADIDALPVTEQTGYAFASRRDGLMHACGHDGHVAILLATAKILAEHRDSFKGCIKFIFEHGEEKFPGGAKALVHAGVMEHPHVDSIIGLHIVPSDECGRIRIKSGPVAIGCDVVNVKIRGKSGHAARPHEAHDALLASCQYVVALQQIISRNIDPKNTEIISVGTLNAGTAVNIIADHARLSMNVRSYDIASRDITKRKLYDIADGIGKITDCAFELEYVDGYEPTINHEGVAELVADACRKHLGGDSVEIGDYDLGSDDFSYYMNATGTPGAYFFLLAGYEGGGRYVNHHPRFSWKEAAMKTGVGAYLAVVNEYLR</sequence>
<keyword evidence="2" id="KW-0464">Manganese</keyword>
<dbReference type="Proteomes" id="UP000283880">
    <property type="component" value="Unassembled WGS sequence"/>
</dbReference>
<organism evidence="4 5">
    <name type="scientific">Enterocloster asparagiformis</name>
    <dbReference type="NCBI Taxonomy" id="333367"/>
    <lineage>
        <taxon>Bacteria</taxon>
        <taxon>Bacillati</taxon>
        <taxon>Bacillota</taxon>
        <taxon>Clostridia</taxon>
        <taxon>Lachnospirales</taxon>
        <taxon>Lachnospiraceae</taxon>
        <taxon>Enterocloster</taxon>
    </lineage>
</organism>
<keyword evidence="1 4" id="KW-0378">Hydrolase</keyword>
<dbReference type="SUPFAM" id="SSF55031">
    <property type="entry name" value="Bacterial exopeptidase dimerisation domain"/>
    <property type="match status" value="1"/>
</dbReference>
<evidence type="ECO:0000313" key="5">
    <source>
        <dbReference type="Proteomes" id="UP000283880"/>
    </source>
</evidence>
<evidence type="ECO:0000313" key="4">
    <source>
        <dbReference type="EMBL" id="RGX29846.1"/>
    </source>
</evidence>
<comment type="caution">
    <text evidence="4">The sequence shown here is derived from an EMBL/GenBank/DDBJ whole genome shotgun (WGS) entry which is preliminary data.</text>
</comment>
<dbReference type="Gene3D" id="3.30.70.360">
    <property type="match status" value="1"/>
</dbReference>
<dbReference type="EMBL" id="QSBM01000006">
    <property type="protein sequence ID" value="RGX29846.1"/>
    <property type="molecule type" value="Genomic_DNA"/>
</dbReference>
<keyword evidence="2" id="KW-0479">Metal-binding</keyword>
<dbReference type="PANTHER" id="PTHR11014">
    <property type="entry name" value="PEPTIDASE M20 FAMILY MEMBER"/>
    <property type="match status" value="1"/>
</dbReference>
<dbReference type="PANTHER" id="PTHR11014:SF63">
    <property type="entry name" value="METALLOPEPTIDASE, PUTATIVE (AFU_ORTHOLOGUE AFUA_6G09600)-RELATED"/>
    <property type="match status" value="1"/>
</dbReference>
<feature type="binding site" evidence="2">
    <location>
        <position position="138"/>
    </location>
    <ligand>
        <name>Mn(2+)</name>
        <dbReference type="ChEBI" id="CHEBI:29035"/>
        <label>2</label>
    </ligand>
</feature>
<proteinExistence type="predicted"/>
<feature type="binding site" evidence="2">
    <location>
        <position position="102"/>
    </location>
    <ligand>
        <name>Mn(2+)</name>
        <dbReference type="ChEBI" id="CHEBI:29035"/>
        <label>2</label>
    </ligand>
</feature>
<dbReference type="FunFam" id="3.30.70.360:FF:000001">
    <property type="entry name" value="N-acetyldiaminopimelate deacetylase"/>
    <property type="match status" value="1"/>
</dbReference>
<accession>A0A413FGG0</accession>
<dbReference type="InterPro" id="IPR011650">
    <property type="entry name" value="Peptidase_M20_dimer"/>
</dbReference>
<gene>
    <name evidence="4" type="ORF">DWV29_08965</name>
</gene>
<feature type="binding site" evidence="2">
    <location>
        <position position="165"/>
    </location>
    <ligand>
        <name>Mn(2+)</name>
        <dbReference type="ChEBI" id="CHEBI:29035"/>
        <label>2</label>
    </ligand>
</feature>